<dbReference type="EMBL" id="JBHSJB010000006">
    <property type="protein sequence ID" value="MFC5053418.1"/>
    <property type="molecule type" value="Genomic_DNA"/>
</dbReference>
<feature type="transmembrane region" description="Helical" evidence="1">
    <location>
        <begin position="24"/>
        <end position="44"/>
    </location>
</feature>
<name>A0ABV9XVI3_9PSEU</name>
<organism evidence="2 3">
    <name type="scientific">Saccharothrix xinjiangensis</name>
    <dbReference type="NCBI Taxonomy" id="204798"/>
    <lineage>
        <taxon>Bacteria</taxon>
        <taxon>Bacillati</taxon>
        <taxon>Actinomycetota</taxon>
        <taxon>Actinomycetes</taxon>
        <taxon>Pseudonocardiales</taxon>
        <taxon>Pseudonocardiaceae</taxon>
        <taxon>Saccharothrix</taxon>
    </lineage>
</organism>
<reference evidence="3" key="1">
    <citation type="journal article" date="2019" name="Int. J. Syst. Evol. Microbiol.">
        <title>The Global Catalogue of Microorganisms (GCM) 10K type strain sequencing project: providing services to taxonomists for standard genome sequencing and annotation.</title>
        <authorList>
            <consortium name="The Broad Institute Genomics Platform"/>
            <consortium name="The Broad Institute Genome Sequencing Center for Infectious Disease"/>
            <person name="Wu L."/>
            <person name="Ma J."/>
        </authorList>
    </citation>
    <scope>NUCLEOTIDE SEQUENCE [LARGE SCALE GENOMIC DNA]</scope>
    <source>
        <strain evidence="3">KCTC 12848</strain>
    </source>
</reference>
<keyword evidence="1" id="KW-0472">Membrane</keyword>
<protein>
    <submittedName>
        <fullName evidence="2">Uncharacterized protein</fullName>
    </submittedName>
</protein>
<dbReference type="RefSeq" id="WP_344038535.1">
    <property type="nucleotide sequence ID" value="NZ_BAAAKE010000011.1"/>
</dbReference>
<evidence type="ECO:0000313" key="2">
    <source>
        <dbReference type="EMBL" id="MFC5053418.1"/>
    </source>
</evidence>
<keyword evidence="1" id="KW-1133">Transmembrane helix</keyword>
<sequence length="198" mass="20525">MNDESSADSAELPELPRREPYRTWLGSLVVVAIIVLLVGTLVVVDGTTSGAEEIPPGTTIEVGEGVTYVPADGWSIIREGTTPGSTSQVAGRGGSMTVQAGEWDGTAAEEVERTRRRILADTSLRIVGEGSFHSAGGLTGTRLAYVGPHAQGRAWVAVDEDADVSVVVFAPGAAETSRQVSGQVDDMVDSIRMAGAGS</sequence>
<evidence type="ECO:0000256" key="1">
    <source>
        <dbReference type="SAM" id="Phobius"/>
    </source>
</evidence>
<keyword evidence="3" id="KW-1185">Reference proteome</keyword>
<comment type="caution">
    <text evidence="2">The sequence shown here is derived from an EMBL/GenBank/DDBJ whole genome shotgun (WGS) entry which is preliminary data.</text>
</comment>
<accession>A0ABV9XVI3</accession>
<keyword evidence="1" id="KW-0812">Transmembrane</keyword>
<evidence type="ECO:0000313" key="3">
    <source>
        <dbReference type="Proteomes" id="UP001595833"/>
    </source>
</evidence>
<dbReference type="Proteomes" id="UP001595833">
    <property type="component" value="Unassembled WGS sequence"/>
</dbReference>
<proteinExistence type="predicted"/>
<gene>
    <name evidence="2" type="ORF">ACFPFM_06555</name>
</gene>